<dbReference type="STRING" id="177413.SAMN05660859_2831"/>
<evidence type="ECO:0000256" key="7">
    <source>
        <dbReference type="SAM" id="SignalP"/>
    </source>
</evidence>
<evidence type="ECO:0000313" key="10">
    <source>
        <dbReference type="Proteomes" id="UP000198889"/>
    </source>
</evidence>
<dbReference type="SUPFAM" id="SSF46626">
    <property type="entry name" value="Cytochrome c"/>
    <property type="match status" value="1"/>
</dbReference>
<proteinExistence type="predicted"/>
<dbReference type="Pfam" id="PF13442">
    <property type="entry name" value="Cytochrome_CBB3"/>
    <property type="match status" value="1"/>
</dbReference>
<gene>
    <name evidence="9" type="ORF">SAMN05660859_2831</name>
</gene>
<keyword evidence="2 6" id="KW-0349">Heme</keyword>
<dbReference type="Proteomes" id="UP000198889">
    <property type="component" value="Unassembled WGS sequence"/>
</dbReference>
<keyword evidence="1" id="KW-0813">Transport</keyword>
<evidence type="ECO:0000313" key="9">
    <source>
        <dbReference type="EMBL" id="SCW79042.1"/>
    </source>
</evidence>
<reference evidence="10" key="1">
    <citation type="submission" date="2016-10" db="EMBL/GenBank/DDBJ databases">
        <authorList>
            <person name="Varghese N."/>
            <person name="Submissions S."/>
        </authorList>
    </citation>
    <scope>NUCLEOTIDE SEQUENCE [LARGE SCALE GENOMIC DNA]</scope>
    <source>
        <strain evidence="10">CGMCC 1.1761</strain>
    </source>
</reference>
<dbReference type="GO" id="GO:0020037">
    <property type="term" value="F:heme binding"/>
    <property type="evidence" value="ECO:0007669"/>
    <property type="project" value="InterPro"/>
</dbReference>
<evidence type="ECO:0000259" key="8">
    <source>
        <dbReference type="PROSITE" id="PS51007"/>
    </source>
</evidence>
<dbReference type="PANTHER" id="PTHR33751">
    <property type="entry name" value="CBB3-TYPE CYTOCHROME C OXIDASE SUBUNIT FIXP"/>
    <property type="match status" value="1"/>
</dbReference>
<keyword evidence="10" id="KW-1185">Reference proteome</keyword>
<dbReference type="InterPro" id="IPR009056">
    <property type="entry name" value="Cyt_c-like_dom"/>
</dbReference>
<dbReference type="InterPro" id="IPR050597">
    <property type="entry name" value="Cytochrome_c_Oxidase_Subunit"/>
</dbReference>
<feature type="signal peptide" evidence="7">
    <location>
        <begin position="1"/>
        <end position="22"/>
    </location>
</feature>
<name>A0A1G4TC90_9HYPH</name>
<sequence length="112" mass="11825">MKRMICAALLAAVAFGCAPAMAQDAKAGRAKASAQCAVCHGTDGIAQLPTAANLAGQQEVYLAKALEDFRAGRRINEMMTVVSKDLTDADIANLAAWYASMKITVQVPERQP</sequence>
<dbReference type="PROSITE" id="PS51257">
    <property type="entry name" value="PROKAR_LIPOPROTEIN"/>
    <property type="match status" value="1"/>
</dbReference>
<evidence type="ECO:0000256" key="3">
    <source>
        <dbReference type="ARBA" id="ARBA00022723"/>
    </source>
</evidence>
<dbReference type="PROSITE" id="PS51007">
    <property type="entry name" value="CYTC"/>
    <property type="match status" value="1"/>
</dbReference>
<evidence type="ECO:0000256" key="6">
    <source>
        <dbReference type="PROSITE-ProRule" id="PRU00433"/>
    </source>
</evidence>
<evidence type="ECO:0000256" key="5">
    <source>
        <dbReference type="ARBA" id="ARBA00023004"/>
    </source>
</evidence>
<dbReference type="EMBL" id="FMTP01000004">
    <property type="protein sequence ID" value="SCW79042.1"/>
    <property type="molecule type" value="Genomic_DNA"/>
</dbReference>
<keyword evidence="3 6" id="KW-0479">Metal-binding</keyword>
<evidence type="ECO:0000256" key="4">
    <source>
        <dbReference type="ARBA" id="ARBA00022982"/>
    </source>
</evidence>
<dbReference type="PANTHER" id="PTHR33751:SF9">
    <property type="entry name" value="CYTOCHROME C4"/>
    <property type="match status" value="1"/>
</dbReference>
<dbReference type="AlphaFoldDB" id="A0A1G4TC90"/>
<evidence type="ECO:0000256" key="1">
    <source>
        <dbReference type="ARBA" id="ARBA00022448"/>
    </source>
</evidence>
<organism evidence="9 10">
    <name type="scientific">Ancylobacter rudongensis</name>
    <dbReference type="NCBI Taxonomy" id="177413"/>
    <lineage>
        <taxon>Bacteria</taxon>
        <taxon>Pseudomonadati</taxon>
        <taxon>Pseudomonadota</taxon>
        <taxon>Alphaproteobacteria</taxon>
        <taxon>Hyphomicrobiales</taxon>
        <taxon>Xanthobacteraceae</taxon>
        <taxon>Ancylobacter</taxon>
    </lineage>
</organism>
<protein>
    <submittedName>
        <fullName evidence="9">Cytochrome c553</fullName>
    </submittedName>
</protein>
<evidence type="ECO:0000256" key="2">
    <source>
        <dbReference type="ARBA" id="ARBA00022617"/>
    </source>
</evidence>
<feature type="domain" description="Cytochrome c" evidence="8">
    <location>
        <begin position="23"/>
        <end position="102"/>
    </location>
</feature>
<dbReference type="InterPro" id="IPR036909">
    <property type="entry name" value="Cyt_c-like_dom_sf"/>
</dbReference>
<keyword evidence="5 6" id="KW-0408">Iron</keyword>
<feature type="chain" id="PRO_5011431600" evidence="7">
    <location>
        <begin position="23"/>
        <end position="112"/>
    </location>
</feature>
<accession>A0A1G4TC90</accession>
<keyword evidence="7" id="KW-0732">Signal</keyword>
<dbReference type="GO" id="GO:0009055">
    <property type="term" value="F:electron transfer activity"/>
    <property type="evidence" value="ECO:0007669"/>
    <property type="project" value="InterPro"/>
</dbReference>
<dbReference type="Gene3D" id="1.10.760.10">
    <property type="entry name" value="Cytochrome c-like domain"/>
    <property type="match status" value="1"/>
</dbReference>
<keyword evidence="4" id="KW-0249">Electron transport</keyword>
<dbReference type="GO" id="GO:0046872">
    <property type="term" value="F:metal ion binding"/>
    <property type="evidence" value="ECO:0007669"/>
    <property type="project" value="UniProtKB-KW"/>
</dbReference>